<comment type="caution">
    <text evidence="2">The sequence shown here is derived from an EMBL/GenBank/DDBJ whole genome shotgun (WGS) entry which is preliminary data.</text>
</comment>
<evidence type="ECO:0000313" key="2">
    <source>
        <dbReference type="EMBL" id="GLF99862.1"/>
    </source>
</evidence>
<evidence type="ECO:0000256" key="1">
    <source>
        <dbReference type="SAM" id="SignalP"/>
    </source>
</evidence>
<proteinExistence type="predicted"/>
<accession>A0ABQ5PBD8</accession>
<reference evidence="2 3" key="1">
    <citation type="submission" date="2022-10" db="EMBL/GenBank/DDBJ databases">
        <title>Draft genome sequence of Streptomyces sp. YSPA8.</title>
        <authorList>
            <person name="Moriuchi R."/>
            <person name="Dohra H."/>
            <person name="Yamamura H."/>
            <person name="Kodani S."/>
        </authorList>
    </citation>
    <scope>NUCLEOTIDE SEQUENCE [LARGE SCALE GENOMIC DNA]</scope>
    <source>
        <strain evidence="2 3">YSPA8</strain>
    </source>
</reference>
<keyword evidence="1" id="KW-0732">Signal</keyword>
<feature type="chain" id="PRO_5045678501" evidence="1">
    <location>
        <begin position="35"/>
        <end position="404"/>
    </location>
</feature>
<evidence type="ECO:0000313" key="3">
    <source>
        <dbReference type="Proteomes" id="UP001291653"/>
    </source>
</evidence>
<organism evidence="2 3">
    <name type="scientific">Streptomyces yaizuensis</name>
    <dbReference type="NCBI Taxonomy" id="2989713"/>
    <lineage>
        <taxon>Bacteria</taxon>
        <taxon>Bacillati</taxon>
        <taxon>Actinomycetota</taxon>
        <taxon>Actinomycetes</taxon>
        <taxon>Kitasatosporales</taxon>
        <taxon>Streptomycetaceae</taxon>
        <taxon>Streptomyces</taxon>
    </lineage>
</organism>
<sequence>MSIGIQALRSAGAATIALATVCTLTLGAAGSATADTGPVVANVAVDLPLPPGAVGSYPYEVNDNGVIVGYAVIDSVSRRLPIRWNADLSATVLPLLPGDQHGEAMAVSGDGTAVGFSGHRLVSWAPDGTVTLMQSLPGDFVASAYVREINRTGTAVGNTRTGTNGTVYRAVKWGPDGRAVQLAALSGDVESTALSVNSSGTVAGLSYSASGVARPVKWSPDGTPIALDPTSAYRNVWVRQINDAGTVLAGATPTGAANLPWRSVTWNADGTVTDLGRHSAAKAINASGTAVGHQLGQDNIDYTATRWSPDGTAATIGADYEYTTAVAVNDAGVSVGHTGQMVPSDTNRYALRWEPDGTLTELNVAPHGNSYALFVNNAGLTVGVRQVTNPTPTGFQHTAVIWRP</sequence>
<dbReference type="RefSeq" id="WP_323451790.1">
    <property type="nucleotide sequence ID" value="NZ_BSBI01000025.1"/>
</dbReference>
<dbReference type="SUPFAM" id="SSF63829">
    <property type="entry name" value="Calcium-dependent phosphotriesterase"/>
    <property type="match status" value="1"/>
</dbReference>
<dbReference type="EMBL" id="BSBI01000025">
    <property type="protein sequence ID" value="GLF99862.1"/>
    <property type="molecule type" value="Genomic_DNA"/>
</dbReference>
<gene>
    <name evidence="2" type="ORF">SYYSPA8_36215</name>
</gene>
<keyword evidence="3" id="KW-1185">Reference proteome</keyword>
<protein>
    <submittedName>
        <fullName evidence="2">DUF3466 family protein</fullName>
    </submittedName>
</protein>
<feature type="signal peptide" evidence="1">
    <location>
        <begin position="1"/>
        <end position="34"/>
    </location>
</feature>
<name>A0ABQ5PBD8_9ACTN</name>
<dbReference type="Proteomes" id="UP001291653">
    <property type="component" value="Unassembled WGS sequence"/>
</dbReference>